<dbReference type="AlphaFoldDB" id="A0AA39WJF3"/>
<dbReference type="Proteomes" id="UP001175000">
    <property type="component" value="Unassembled WGS sequence"/>
</dbReference>
<sequence>MQSTESGAAGAGARMLAEIDETDLEEILASLRTGFTRATATTTTEQTDNADNATGSTIALSAGRLREYPIPRLDSIVQRHFRATQSAPLAVTGRYHELLYVLIASLIAAPHNKAVSIIDFEGSFELLRLLATPPAIQDGAPTSTNRFRRADLDHVHVLRPAPGDAAHIAGCIASMEEYMLYAPHCSRDREWWGAVVIGGGLNPAGDNGAGHVCVVTDRKGWLRVQRAEVPQFLDATVESALVDRDSRQWEVEDAGWVGTSPWGSVVLGGAQRGR</sequence>
<accession>A0AA39WJF3</accession>
<dbReference type="EMBL" id="JAULSU010000005">
    <property type="protein sequence ID" value="KAK0616533.1"/>
    <property type="molecule type" value="Genomic_DNA"/>
</dbReference>
<organism evidence="1 2">
    <name type="scientific">Immersiella caudata</name>
    <dbReference type="NCBI Taxonomy" id="314043"/>
    <lineage>
        <taxon>Eukaryota</taxon>
        <taxon>Fungi</taxon>
        <taxon>Dikarya</taxon>
        <taxon>Ascomycota</taxon>
        <taxon>Pezizomycotina</taxon>
        <taxon>Sordariomycetes</taxon>
        <taxon>Sordariomycetidae</taxon>
        <taxon>Sordariales</taxon>
        <taxon>Lasiosphaeriaceae</taxon>
        <taxon>Immersiella</taxon>
    </lineage>
</organism>
<comment type="caution">
    <text evidence="1">The sequence shown here is derived from an EMBL/GenBank/DDBJ whole genome shotgun (WGS) entry which is preliminary data.</text>
</comment>
<reference evidence="1" key="1">
    <citation type="submission" date="2023-06" db="EMBL/GenBank/DDBJ databases">
        <title>Genome-scale phylogeny and comparative genomics of the fungal order Sordariales.</title>
        <authorList>
            <consortium name="Lawrence Berkeley National Laboratory"/>
            <person name="Hensen N."/>
            <person name="Bonometti L."/>
            <person name="Westerberg I."/>
            <person name="Brannstrom I.O."/>
            <person name="Guillou S."/>
            <person name="Cros-Aarteil S."/>
            <person name="Calhoun S."/>
            <person name="Haridas S."/>
            <person name="Kuo A."/>
            <person name="Mondo S."/>
            <person name="Pangilinan J."/>
            <person name="Riley R."/>
            <person name="Labutti K."/>
            <person name="Andreopoulos B."/>
            <person name="Lipzen A."/>
            <person name="Chen C."/>
            <person name="Yanf M."/>
            <person name="Daum C."/>
            <person name="Ng V."/>
            <person name="Clum A."/>
            <person name="Steindorff A."/>
            <person name="Ohm R."/>
            <person name="Martin F."/>
            <person name="Silar P."/>
            <person name="Natvig D."/>
            <person name="Lalanne C."/>
            <person name="Gautier V."/>
            <person name="Ament-Velasquez S.L."/>
            <person name="Kruys A."/>
            <person name="Hutchinson M.I."/>
            <person name="Powell A.J."/>
            <person name="Barry K."/>
            <person name="Miller A.N."/>
            <person name="Grigoriev I.V."/>
            <person name="Debuchy R."/>
            <person name="Gladieux P."/>
            <person name="Thoren M.H."/>
            <person name="Johannesson H."/>
        </authorList>
    </citation>
    <scope>NUCLEOTIDE SEQUENCE</scope>
    <source>
        <strain evidence="1">CBS 606.72</strain>
    </source>
</reference>
<name>A0AA39WJF3_9PEZI</name>
<evidence type="ECO:0000313" key="2">
    <source>
        <dbReference type="Proteomes" id="UP001175000"/>
    </source>
</evidence>
<gene>
    <name evidence="1" type="ORF">B0T14DRAFT_434262</name>
</gene>
<protein>
    <submittedName>
        <fullName evidence="1">Uncharacterized protein</fullName>
    </submittedName>
</protein>
<keyword evidence="2" id="KW-1185">Reference proteome</keyword>
<evidence type="ECO:0000313" key="1">
    <source>
        <dbReference type="EMBL" id="KAK0616533.1"/>
    </source>
</evidence>
<proteinExistence type="predicted"/>